<feature type="transmembrane region" description="Helical" evidence="1">
    <location>
        <begin position="337"/>
        <end position="356"/>
    </location>
</feature>
<keyword evidence="1" id="KW-0812">Transmembrane</keyword>
<protein>
    <submittedName>
        <fullName evidence="2">Cation/multidrug efflux pump</fullName>
    </submittedName>
</protein>
<organism evidence="2 3">
    <name type="scientific">Thioflavicoccus mobilis 8321</name>
    <dbReference type="NCBI Taxonomy" id="765912"/>
    <lineage>
        <taxon>Bacteria</taxon>
        <taxon>Pseudomonadati</taxon>
        <taxon>Pseudomonadota</taxon>
        <taxon>Gammaproteobacteria</taxon>
        <taxon>Chromatiales</taxon>
        <taxon>Chromatiaceae</taxon>
        <taxon>Thioflavicoccus</taxon>
    </lineage>
</organism>
<dbReference type="PANTHER" id="PTHR32063">
    <property type="match status" value="1"/>
</dbReference>
<dbReference type="InterPro" id="IPR027463">
    <property type="entry name" value="AcrB_DN_DC_subdom"/>
</dbReference>
<dbReference type="GO" id="GO:0042910">
    <property type="term" value="F:xenobiotic transmembrane transporter activity"/>
    <property type="evidence" value="ECO:0007669"/>
    <property type="project" value="TreeGrafter"/>
</dbReference>
<dbReference type="Gene3D" id="3.30.70.1440">
    <property type="entry name" value="Multidrug efflux transporter AcrB pore domain"/>
    <property type="match status" value="1"/>
</dbReference>
<dbReference type="RefSeq" id="WP_015280170.1">
    <property type="nucleotide sequence ID" value="NC_019940.1"/>
</dbReference>
<feature type="transmembrane region" description="Helical" evidence="1">
    <location>
        <begin position="363"/>
        <end position="383"/>
    </location>
</feature>
<dbReference type="Gene3D" id="3.30.70.1320">
    <property type="entry name" value="Multidrug efflux transporter AcrB pore domain like"/>
    <property type="match status" value="1"/>
</dbReference>
<dbReference type="SUPFAM" id="SSF82714">
    <property type="entry name" value="Multidrug efflux transporter AcrB TolC docking domain, DN and DC subdomains"/>
    <property type="match status" value="2"/>
</dbReference>
<accession>L0GVN8</accession>
<name>L0GVN8_9GAMM</name>
<dbReference type="OrthoDB" id="9758297at2"/>
<feature type="transmembrane region" description="Helical" evidence="1">
    <location>
        <begin position="862"/>
        <end position="881"/>
    </location>
</feature>
<dbReference type="PANTHER" id="PTHR32063:SF0">
    <property type="entry name" value="SWARMING MOTILITY PROTEIN SWRC"/>
    <property type="match status" value="1"/>
</dbReference>
<feature type="transmembrane region" description="Helical" evidence="1">
    <location>
        <begin position="888"/>
        <end position="909"/>
    </location>
</feature>
<sequence>MFEAIIRRGVLMSVIVLIVAVLGVLAALRIPVQMIPDLEVRTITVRTAWPGATPQDVEKEILIEQEEYLRTIPNLRRLVATAASGRAEIELEFPFGVDITETLIRVNNALNQVPSYPVAVDEPRVYATSFSQHSFMYFRVVPLPGNPRGLDMDMMRDFVEDEVRTRMSSVPDVSQIGVWGGAERQLRILIDPQRLAQRDLTVADVRDAVRARNQDVSAGEVESGKRRYLLRTVGRFDEIDAIGDLILARRGDTLIRLRDVAQVVLDHFEIRDRSYVDGEPVINLSVRRETGSNVIEIKRAMLAAVAEINAEILRPAGMAMALTSDDVRYVEASVANVWQNLAIGMVLATLVMYAFLRSWRATLVGTLGVPICTIASFLGLLLTGRTINVISLAGIAFAIGMTLDNSIVVLESIEIERRRGLDRFRAAVAGVRQVWPAVLASTLTTVLVFAPVVFIEEEAGQLYSDVAIAIASAILVSMLVAITVVPTASARLAFRAGEIGGLGLRRRVLAGIDWLIGGAGRRAATILVTVLASLAVIWWLTPPAEYLPEGEEAKTFARMNAPAGYNLERMAEIGAELQRDLLPHVDADPGAYARGEAAVPALRYLNMRIEPEGIRIISEPIDPGQIDELMAALRRMYEAYPGMRTFVSRGSIITSNEGGTRSINLDIAGPRLEAIYAVALAAYRRAQAVFEQPRIQANPPTLSLAQPLIEIRPDWERASELGMTAGDLGYTVAALTDGAFVDEFFLADDKIDMYLFSAAGSAAEVGDIAALPIYTPSGAVLPLSAIADVVETVDTSRIRRVNGNRAVTLNIIPPAGVALERGVEIVKRDVLGYLRQAGEIPTDISIDLSGASDQLQATRASLSGNFLVALAIVYLVMTAIFTHWGYPLLIMTTIPLGIAGGIVGLWLLNLVGSFLPRLGLEAIHQPFDMISMLGFLILMGTVVNNPILIVHRAIDNVRARGLGAVTAVREAVEARLRPIAMSTVTTLAGLSPLVFIPGAGTELYRGVGAIVLFGILGAAAVTLTMLPALTVFVLQLGERRRRDGPRRDDDQALAE</sequence>
<feature type="transmembrane region" description="Helical" evidence="1">
    <location>
        <begin position="434"/>
        <end position="454"/>
    </location>
</feature>
<dbReference type="Pfam" id="PF00873">
    <property type="entry name" value="ACR_tran"/>
    <property type="match status" value="1"/>
</dbReference>
<feature type="transmembrane region" description="Helical" evidence="1">
    <location>
        <begin position="929"/>
        <end position="950"/>
    </location>
</feature>
<feature type="transmembrane region" description="Helical" evidence="1">
    <location>
        <begin position="979"/>
        <end position="998"/>
    </location>
</feature>
<dbReference type="STRING" id="765912.Thimo_1228"/>
<dbReference type="Proteomes" id="UP000010816">
    <property type="component" value="Chromosome"/>
</dbReference>
<dbReference type="EMBL" id="CP003051">
    <property type="protein sequence ID" value="AGA90026.1"/>
    <property type="molecule type" value="Genomic_DNA"/>
</dbReference>
<dbReference type="Gene3D" id="3.30.2090.10">
    <property type="entry name" value="Multidrug efflux transporter AcrB TolC docking domain, DN and DC subdomains"/>
    <property type="match status" value="2"/>
</dbReference>
<gene>
    <name evidence="2" type="ORF">Thimo_1228</name>
</gene>
<keyword evidence="3" id="KW-1185">Reference proteome</keyword>
<dbReference type="eggNOG" id="COG0841">
    <property type="taxonomic scope" value="Bacteria"/>
</dbReference>
<keyword evidence="1" id="KW-1133">Transmembrane helix</keyword>
<keyword evidence="1" id="KW-0472">Membrane</keyword>
<reference evidence="2 3" key="1">
    <citation type="submission" date="2011-09" db="EMBL/GenBank/DDBJ databases">
        <title>Complete sequence of chromosome of Thioflavicoccus mobilis 8321.</title>
        <authorList>
            <consortium name="US DOE Joint Genome Institute"/>
            <person name="Lucas S."/>
            <person name="Han J."/>
            <person name="Lapidus A."/>
            <person name="Cheng J.-F."/>
            <person name="Goodwin L."/>
            <person name="Pitluck S."/>
            <person name="Peters L."/>
            <person name="Ovchinnikova G."/>
            <person name="Lu M."/>
            <person name="Detter J.C."/>
            <person name="Han C."/>
            <person name="Tapia R."/>
            <person name="Land M."/>
            <person name="Hauser L."/>
            <person name="Kyrpides N."/>
            <person name="Ivanova N."/>
            <person name="Pagani I."/>
            <person name="Vogl K."/>
            <person name="Liu Z."/>
            <person name="Imhoff J."/>
            <person name="Thiel V."/>
            <person name="Frigaard N.-U."/>
            <person name="Bryant D."/>
            <person name="Woyke T."/>
        </authorList>
    </citation>
    <scope>NUCLEOTIDE SEQUENCE [LARGE SCALE GENOMIC DNA]</scope>
    <source>
        <strain evidence="2 3">8321</strain>
    </source>
</reference>
<dbReference type="AlphaFoldDB" id="L0GVN8"/>
<evidence type="ECO:0000313" key="3">
    <source>
        <dbReference type="Proteomes" id="UP000010816"/>
    </source>
</evidence>
<dbReference type="SUPFAM" id="SSF82866">
    <property type="entry name" value="Multidrug efflux transporter AcrB transmembrane domain"/>
    <property type="match status" value="2"/>
</dbReference>
<feature type="transmembrane region" description="Helical" evidence="1">
    <location>
        <begin position="1010"/>
        <end position="1037"/>
    </location>
</feature>
<dbReference type="GO" id="GO:0005886">
    <property type="term" value="C:plasma membrane"/>
    <property type="evidence" value="ECO:0007669"/>
    <property type="project" value="TreeGrafter"/>
</dbReference>
<feature type="transmembrane region" description="Helical" evidence="1">
    <location>
        <begin position="389"/>
        <end position="413"/>
    </location>
</feature>
<evidence type="ECO:0000313" key="2">
    <source>
        <dbReference type="EMBL" id="AGA90026.1"/>
    </source>
</evidence>
<dbReference type="SUPFAM" id="SSF82693">
    <property type="entry name" value="Multidrug efflux transporter AcrB pore domain, PN1, PN2, PC1 and PC2 subdomains"/>
    <property type="match status" value="2"/>
</dbReference>
<dbReference type="PATRIC" id="fig|765912.4.peg.1190"/>
<dbReference type="KEGG" id="tmb:Thimo_1228"/>
<proteinExistence type="predicted"/>
<dbReference type="Gene3D" id="3.30.70.1430">
    <property type="entry name" value="Multidrug efflux transporter AcrB pore domain"/>
    <property type="match status" value="2"/>
</dbReference>
<dbReference type="InterPro" id="IPR001036">
    <property type="entry name" value="Acrflvin-R"/>
</dbReference>
<evidence type="ECO:0000256" key="1">
    <source>
        <dbReference type="SAM" id="Phobius"/>
    </source>
</evidence>
<feature type="transmembrane region" description="Helical" evidence="1">
    <location>
        <begin position="523"/>
        <end position="541"/>
    </location>
</feature>
<dbReference type="PRINTS" id="PR00702">
    <property type="entry name" value="ACRIFLAVINRP"/>
</dbReference>
<dbReference type="HOGENOM" id="CLU_002755_1_2_6"/>
<dbReference type="Gene3D" id="1.20.1640.10">
    <property type="entry name" value="Multidrug efflux transporter AcrB transmembrane domain"/>
    <property type="match status" value="2"/>
</dbReference>
<feature type="transmembrane region" description="Helical" evidence="1">
    <location>
        <begin position="466"/>
        <end position="485"/>
    </location>
</feature>